<gene>
    <name evidence="1" type="ORF">HHI36_000525</name>
</gene>
<comment type="caution">
    <text evidence="1">The sequence shown here is derived from an EMBL/GenBank/DDBJ whole genome shotgun (WGS) entry which is preliminary data.</text>
</comment>
<evidence type="ECO:0000313" key="2">
    <source>
        <dbReference type="Proteomes" id="UP001516400"/>
    </source>
</evidence>
<name>A0ABD2P5B6_9CUCU</name>
<keyword evidence="2" id="KW-1185">Reference proteome</keyword>
<organism evidence="1 2">
    <name type="scientific">Cryptolaemus montrouzieri</name>
    <dbReference type="NCBI Taxonomy" id="559131"/>
    <lineage>
        <taxon>Eukaryota</taxon>
        <taxon>Metazoa</taxon>
        <taxon>Ecdysozoa</taxon>
        <taxon>Arthropoda</taxon>
        <taxon>Hexapoda</taxon>
        <taxon>Insecta</taxon>
        <taxon>Pterygota</taxon>
        <taxon>Neoptera</taxon>
        <taxon>Endopterygota</taxon>
        <taxon>Coleoptera</taxon>
        <taxon>Polyphaga</taxon>
        <taxon>Cucujiformia</taxon>
        <taxon>Coccinelloidea</taxon>
        <taxon>Coccinellidae</taxon>
        <taxon>Scymninae</taxon>
        <taxon>Scymnini</taxon>
        <taxon>Cryptolaemus</taxon>
    </lineage>
</organism>
<accession>A0ABD2P5B6</accession>
<dbReference type="EMBL" id="JABFTP020000185">
    <property type="protein sequence ID" value="KAL3286011.1"/>
    <property type="molecule type" value="Genomic_DNA"/>
</dbReference>
<protein>
    <submittedName>
        <fullName evidence="1">Uncharacterized protein</fullName>
    </submittedName>
</protein>
<sequence>MSTDNLIIESNETESDMATSRKLKLDEKSAHVPSINNVDSSIQNVSIVNSSDVSSRKIFAPRITPENPAVLRSVSLGKAPMSSMEEENLRERLHIAQLKKCAQIVSQEARYTRDTFRRLFSDKICFSIFYMYSKNIFESSDQ</sequence>
<dbReference type="AlphaFoldDB" id="A0ABD2P5B6"/>
<evidence type="ECO:0000313" key="1">
    <source>
        <dbReference type="EMBL" id="KAL3286011.1"/>
    </source>
</evidence>
<reference evidence="1 2" key="1">
    <citation type="journal article" date="2021" name="BMC Biol.">
        <title>Horizontally acquired antibacterial genes associated with adaptive radiation of ladybird beetles.</title>
        <authorList>
            <person name="Li H.S."/>
            <person name="Tang X.F."/>
            <person name="Huang Y.H."/>
            <person name="Xu Z.Y."/>
            <person name="Chen M.L."/>
            <person name="Du X.Y."/>
            <person name="Qiu B.Y."/>
            <person name="Chen P.T."/>
            <person name="Zhang W."/>
            <person name="Slipinski A."/>
            <person name="Escalona H.E."/>
            <person name="Waterhouse R.M."/>
            <person name="Zwick A."/>
            <person name="Pang H."/>
        </authorList>
    </citation>
    <scope>NUCLEOTIDE SEQUENCE [LARGE SCALE GENOMIC DNA]</scope>
    <source>
        <strain evidence="1">SYSU2018</strain>
    </source>
</reference>
<proteinExistence type="predicted"/>
<dbReference type="Proteomes" id="UP001516400">
    <property type="component" value="Unassembled WGS sequence"/>
</dbReference>